<evidence type="ECO:0000256" key="4">
    <source>
        <dbReference type="PROSITE-ProRule" id="PRU00146"/>
    </source>
</evidence>
<dbReference type="Pfam" id="PF00628">
    <property type="entry name" value="PHD"/>
    <property type="match status" value="1"/>
</dbReference>
<dbReference type="GO" id="GO:0008270">
    <property type="term" value="F:zinc ion binding"/>
    <property type="evidence" value="ECO:0007669"/>
    <property type="project" value="UniProtKB-KW"/>
</dbReference>
<comment type="caution">
    <text evidence="7">The sequence shown here is derived from an EMBL/GenBank/DDBJ whole genome shotgun (WGS) entry which is preliminary data.</text>
</comment>
<dbReference type="InterPro" id="IPR001965">
    <property type="entry name" value="Znf_PHD"/>
</dbReference>
<dbReference type="SUPFAM" id="SSF57903">
    <property type="entry name" value="FYVE/PHD zinc finger"/>
    <property type="match status" value="1"/>
</dbReference>
<feature type="region of interest" description="Disordered" evidence="5">
    <location>
        <begin position="355"/>
        <end position="378"/>
    </location>
</feature>
<dbReference type="InterPro" id="IPR019786">
    <property type="entry name" value="Zinc_finger_PHD-type_CS"/>
</dbReference>
<evidence type="ECO:0000256" key="3">
    <source>
        <dbReference type="ARBA" id="ARBA00022833"/>
    </source>
</evidence>
<dbReference type="SUPFAM" id="SSF63748">
    <property type="entry name" value="Tudor/PWWP/MBT"/>
    <property type="match status" value="1"/>
</dbReference>
<dbReference type="PROSITE" id="PS50016">
    <property type="entry name" value="ZF_PHD_2"/>
    <property type="match status" value="1"/>
</dbReference>
<reference evidence="7 8" key="1">
    <citation type="submission" date="2016-02" db="EMBL/GenBank/DDBJ databases">
        <title>Genome analysis of coral dinoflagellate symbionts highlights evolutionary adaptations to a symbiotic lifestyle.</title>
        <authorList>
            <person name="Aranda M."/>
            <person name="Li Y."/>
            <person name="Liew Y.J."/>
            <person name="Baumgarten S."/>
            <person name="Simakov O."/>
            <person name="Wilson M."/>
            <person name="Piel J."/>
            <person name="Ashoor H."/>
            <person name="Bougouffa S."/>
            <person name="Bajic V.B."/>
            <person name="Ryu T."/>
            <person name="Ravasi T."/>
            <person name="Bayer T."/>
            <person name="Micklem G."/>
            <person name="Kim H."/>
            <person name="Bhak J."/>
            <person name="Lajeunesse T.C."/>
            <person name="Voolstra C.R."/>
        </authorList>
    </citation>
    <scope>NUCLEOTIDE SEQUENCE [LARGE SCALE GENOMIC DNA]</scope>
    <source>
        <strain evidence="7 8">CCMP2467</strain>
    </source>
</reference>
<dbReference type="InterPro" id="IPR011011">
    <property type="entry name" value="Znf_FYVE_PHD"/>
</dbReference>
<dbReference type="InterPro" id="IPR019787">
    <property type="entry name" value="Znf_PHD-finger"/>
</dbReference>
<dbReference type="Gene3D" id="2.30.30.140">
    <property type="match status" value="1"/>
</dbReference>
<evidence type="ECO:0000256" key="2">
    <source>
        <dbReference type="ARBA" id="ARBA00022771"/>
    </source>
</evidence>
<accession>A0A1Q9DNJ1</accession>
<keyword evidence="2 4" id="KW-0863">Zinc-finger</keyword>
<feature type="domain" description="PHD-type" evidence="6">
    <location>
        <begin position="134"/>
        <end position="188"/>
    </location>
</feature>
<name>A0A1Q9DNJ1_SYMMI</name>
<dbReference type="SMART" id="SM00249">
    <property type="entry name" value="PHD"/>
    <property type="match status" value="1"/>
</dbReference>
<keyword evidence="3" id="KW-0862">Zinc</keyword>
<evidence type="ECO:0000313" key="7">
    <source>
        <dbReference type="EMBL" id="OLP96747.1"/>
    </source>
</evidence>
<gene>
    <name evidence="7" type="primary">Phrf1</name>
    <name evidence="7" type="ORF">AK812_SmicGene20986</name>
</gene>
<keyword evidence="1" id="KW-0479">Metal-binding</keyword>
<evidence type="ECO:0000256" key="1">
    <source>
        <dbReference type="ARBA" id="ARBA00022723"/>
    </source>
</evidence>
<protein>
    <submittedName>
        <fullName evidence="7">PHD and RING finger domain-containing protein 1</fullName>
    </submittedName>
</protein>
<dbReference type="EMBL" id="LSRX01000456">
    <property type="protein sequence ID" value="OLP96747.1"/>
    <property type="molecule type" value="Genomic_DNA"/>
</dbReference>
<sequence length="378" mass="41813">MATQSALKKGWLHRPVTPRELLKAKQPRPISINDFPSIFQRAGFAPLTTGDSLFILQPALAFRESGASQSDGVADGDDAQVHQKSKSDAQITVIRSFHRHHVLARWPNGPVSTDVVCDPSRAMAEEQSNRRTGGWRCSVCDGGPSGKLGSLIRCDGCDKTFHMNCHDPPVTRPGLPNEKWYCSHCTEALAQHRALRLRPGDFAWARLKATSVLWPCVVLKLDFTKPDDPRPYWVNFFEGRKGAEQRGAWVSEEQVLQWSEGPWIPESASQRQTALRQAQAAGAGPFGTERSVRCSTPQTPRRKVAKVSSPASGGTCTSSTTLPHSSFHRTPSSRRPSQPNLMQEAQKIQALLQEAQQRQRRLEARLSTPSPYSPPNSV</sequence>
<dbReference type="Gene3D" id="3.30.40.10">
    <property type="entry name" value="Zinc/RING finger domain, C3HC4 (zinc finger)"/>
    <property type="match status" value="1"/>
</dbReference>
<feature type="region of interest" description="Disordered" evidence="5">
    <location>
        <begin position="280"/>
        <end position="341"/>
    </location>
</feature>
<evidence type="ECO:0000256" key="5">
    <source>
        <dbReference type="SAM" id="MobiDB-lite"/>
    </source>
</evidence>
<dbReference type="AlphaFoldDB" id="A0A1Q9DNJ1"/>
<dbReference type="InterPro" id="IPR013083">
    <property type="entry name" value="Znf_RING/FYVE/PHD"/>
</dbReference>
<dbReference type="OrthoDB" id="10004495at2759"/>
<evidence type="ECO:0000259" key="6">
    <source>
        <dbReference type="PROSITE" id="PS50016"/>
    </source>
</evidence>
<dbReference type="Proteomes" id="UP000186817">
    <property type="component" value="Unassembled WGS sequence"/>
</dbReference>
<feature type="compositionally biased region" description="Polar residues" evidence="5">
    <location>
        <begin position="309"/>
        <end position="341"/>
    </location>
</feature>
<proteinExistence type="predicted"/>
<dbReference type="PROSITE" id="PS01359">
    <property type="entry name" value="ZF_PHD_1"/>
    <property type="match status" value="1"/>
</dbReference>
<organism evidence="7 8">
    <name type="scientific">Symbiodinium microadriaticum</name>
    <name type="common">Dinoflagellate</name>
    <name type="synonym">Zooxanthella microadriatica</name>
    <dbReference type="NCBI Taxonomy" id="2951"/>
    <lineage>
        <taxon>Eukaryota</taxon>
        <taxon>Sar</taxon>
        <taxon>Alveolata</taxon>
        <taxon>Dinophyceae</taxon>
        <taxon>Suessiales</taxon>
        <taxon>Symbiodiniaceae</taxon>
        <taxon>Symbiodinium</taxon>
    </lineage>
</organism>
<evidence type="ECO:0000313" key="8">
    <source>
        <dbReference type="Proteomes" id="UP000186817"/>
    </source>
</evidence>
<keyword evidence="8" id="KW-1185">Reference proteome</keyword>